<dbReference type="NCBIfam" id="NF002288">
    <property type="entry name" value="PRK01212.1-4"/>
    <property type="match status" value="1"/>
</dbReference>
<dbReference type="InterPro" id="IPR020568">
    <property type="entry name" value="Ribosomal_Su5_D2-typ_SF"/>
</dbReference>
<evidence type="ECO:0000256" key="7">
    <source>
        <dbReference type="ARBA" id="ARBA00022697"/>
    </source>
</evidence>
<dbReference type="eggNOG" id="COG0083">
    <property type="taxonomic scope" value="Bacteria"/>
</dbReference>
<dbReference type="Gene3D" id="3.30.70.890">
    <property type="entry name" value="GHMP kinase, C-terminal domain"/>
    <property type="match status" value="1"/>
</dbReference>
<dbReference type="PATRIC" id="fig|151081.8.peg.1801"/>
<evidence type="ECO:0000256" key="8">
    <source>
        <dbReference type="ARBA" id="ARBA00022741"/>
    </source>
</evidence>
<dbReference type="Proteomes" id="UP000033664">
    <property type="component" value="Unassembled WGS sequence"/>
</dbReference>
<dbReference type="Gene3D" id="3.30.230.10">
    <property type="match status" value="1"/>
</dbReference>
<evidence type="ECO:0000256" key="6">
    <source>
        <dbReference type="ARBA" id="ARBA00022679"/>
    </source>
</evidence>
<dbReference type="GO" id="GO:0004413">
    <property type="term" value="F:homoserine kinase activity"/>
    <property type="evidence" value="ECO:0007669"/>
    <property type="project" value="UniProtKB-UniRule"/>
</dbReference>
<accession>A0A0F4PR19</accession>
<dbReference type="Pfam" id="PF08544">
    <property type="entry name" value="GHMP_kinases_C"/>
    <property type="match status" value="1"/>
</dbReference>
<evidence type="ECO:0000256" key="5">
    <source>
        <dbReference type="ARBA" id="ARBA00022605"/>
    </source>
</evidence>
<dbReference type="AlphaFoldDB" id="A0A0F4PR19"/>
<dbReference type="InterPro" id="IPR006203">
    <property type="entry name" value="GHMP_knse_ATP-bd_CS"/>
</dbReference>
<keyword evidence="9 12" id="KW-0418">Kinase</keyword>
<keyword evidence="6 12" id="KW-0808">Transferase</keyword>
<feature type="domain" description="GHMP kinase N-terminal" evidence="13">
    <location>
        <begin position="64"/>
        <end position="151"/>
    </location>
</feature>
<dbReference type="GO" id="GO:0005737">
    <property type="term" value="C:cytoplasm"/>
    <property type="evidence" value="ECO:0007669"/>
    <property type="project" value="UniProtKB-SubCell"/>
</dbReference>
<evidence type="ECO:0000256" key="10">
    <source>
        <dbReference type="ARBA" id="ARBA00022840"/>
    </source>
</evidence>
<proteinExistence type="inferred from homology"/>
<comment type="function">
    <text evidence="12">Catalyzes the ATP-dependent phosphorylation of L-homoserine to L-homoserine phosphate.</text>
</comment>
<keyword evidence="12" id="KW-0963">Cytoplasm</keyword>
<dbReference type="PANTHER" id="PTHR20861">
    <property type="entry name" value="HOMOSERINE/4-DIPHOSPHOCYTIDYL-2-C-METHYL-D-ERYTHRITOL KINASE"/>
    <property type="match status" value="1"/>
</dbReference>
<feature type="domain" description="GHMP kinase C-terminal" evidence="14">
    <location>
        <begin position="220"/>
        <end position="289"/>
    </location>
</feature>
<dbReference type="PANTHER" id="PTHR20861:SF1">
    <property type="entry name" value="HOMOSERINE KINASE"/>
    <property type="match status" value="1"/>
</dbReference>
<keyword evidence="8 12" id="KW-0547">Nucleotide-binding</keyword>
<dbReference type="RefSeq" id="WP_045979306.1">
    <property type="nucleotide sequence ID" value="NZ_JXXY01000006.1"/>
</dbReference>
<dbReference type="OrthoDB" id="9769912at2"/>
<evidence type="ECO:0000259" key="14">
    <source>
        <dbReference type="Pfam" id="PF08544"/>
    </source>
</evidence>
<dbReference type="HAMAP" id="MF_00384">
    <property type="entry name" value="Homoser_kinase"/>
    <property type="match status" value="1"/>
</dbReference>
<comment type="subcellular location">
    <subcellularLocation>
        <location evidence="12">Cytoplasm</location>
    </subcellularLocation>
</comment>
<feature type="binding site" evidence="12">
    <location>
        <begin position="92"/>
        <end position="102"/>
    </location>
    <ligand>
        <name>ATP</name>
        <dbReference type="ChEBI" id="CHEBI:30616"/>
    </ligand>
</feature>
<comment type="similarity">
    <text evidence="2 12">Belongs to the GHMP kinase family. Homoserine kinase subfamily.</text>
</comment>
<dbReference type="InterPro" id="IPR006204">
    <property type="entry name" value="GHMP_kinase_N_dom"/>
</dbReference>
<keyword evidence="7 12" id="KW-0791">Threonine biosynthesis</keyword>
<sequence>MIEVYAPASIGNFAVGFDALGAAIAPIDGTLLGDVVRISASAETEFVCSGPYAHKLPQQAEQNLAFMCMAHFRATVAPDMPTARMELVKNLPIGSGLGSSACSVVAALAALNKFAGTELSEDALIELMADFEAKVSGARHYDNITPCLLGGLQLTGALIPGRSLTLPTPSNWYPVVAFPGFTLNTAQARAVLPQQMSLHHGIEFAQRLSAFCTLMHQQQHELAMELMIDTVAEPYRSELISGFSAAKKAVLELGAKAVSISGAGPTLFALCDNINDAKNCQQWLQQNYVNEQGFSHTCQIDTAGTRVLNEGKE</sequence>
<evidence type="ECO:0000256" key="3">
    <source>
        <dbReference type="ARBA" id="ARBA00012078"/>
    </source>
</evidence>
<evidence type="ECO:0000313" key="15">
    <source>
        <dbReference type="EMBL" id="KJZ01941.1"/>
    </source>
</evidence>
<organism evidence="15 16">
    <name type="scientific">Pseudoalteromonas ruthenica</name>
    <dbReference type="NCBI Taxonomy" id="151081"/>
    <lineage>
        <taxon>Bacteria</taxon>
        <taxon>Pseudomonadati</taxon>
        <taxon>Pseudomonadota</taxon>
        <taxon>Gammaproteobacteria</taxon>
        <taxon>Alteromonadales</taxon>
        <taxon>Pseudoalteromonadaceae</taxon>
        <taxon>Pseudoalteromonas</taxon>
    </lineage>
</organism>
<keyword evidence="16" id="KW-1185">Reference proteome</keyword>
<dbReference type="InterPro" id="IPR000870">
    <property type="entry name" value="Homoserine_kinase"/>
</dbReference>
<evidence type="ECO:0000313" key="16">
    <source>
        <dbReference type="Proteomes" id="UP000033664"/>
    </source>
</evidence>
<dbReference type="PIRSF" id="PIRSF000676">
    <property type="entry name" value="Homoser_kin"/>
    <property type="match status" value="1"/>
</dbReference>
<comment type="pathway">
    <text evidence="1 12">Amino-acid biosynthesis; L-threonine biosynthesis; L-threonine from L-aspartate: step 4/5.</text>
</comment>
<reference evidence="15 16" key="1">
    <citation type="journal article" date="2015" name="BMC Genomics">
        <title>Genome mining reveals unlocked bioactive potential of marine Gram-negative bacteria.</title>
        <authorList>
            <person name="Machado H."/>
            <person name="Sonnenschein E.C."/>
            <person name="Melchiorsen J."/>
            <person name="Gram L."/>
        </authorList>
    </citation>
    <scope>NUCLEOTIDE SEQUENCE [LARGE SCALE GENOMIC DNA]</scope>
    <source>
        <strain evidence="15 16">S3137</strain>
    </source>
</reference>
<evidence type="ECO:0000256" key="2">
    <source>
        <dbReference type="ARBA" id="ARBA00007370"/>
    </source>
</evidence>
<evidence type="ECO:0000256" key="11">
    <source>
        <dbReference type="ARBA" id="ARBA00049375"/>
    </source>
</evidence>
<keyword evidence="5 12" id="KW-0028">Amino-acid biosynthesis</keyword>
<dbReference type="GeneID" id="58227475"/>
<evidence type="ECO:0000256" key="12">
    <source>
        <dbReference type="HAMAP-Rule" id="MF_00384"/>
    </source>
</evidence>
<dbReference type="EMBL" id="JXXZ01000002">
    <property type="protein sequence ID" value="KJZ01941.1"/>
    <property type="molecule type" value="Genomic_DNA"/>
</dbReference>
<dbReference type="InterPro" id="IPR014721">
    <property type="entry name" value="Ribsml_uS5_D2-typ_fold_subgr"/>
</dbReference>
<dbReference type="GO" id="GO:0005524">
    <property type="term" value="F:ATP binding"/>
    <property type="evidence" value="ECO:0007669"/>
    <property type="project" value="UniProtKB-UniRule"/>
</dbReference>
<keyword evidence="10 12" id="KW-0067">ATP-binding</keyword>
<comment type="catalytic activity">
    <reaction evidence="11 12">
        <text>L-homoserine + ATP = O-phospho-L-homoserine + ADP + H(+)</text>
        <dbReference type="Rhea" id="RHEA:13985"/>
        <dbReference type="ChEBI" id="CHEBI:15378"/>
        <dbReference type="ChEBI" id="CHEBI:30616"/>
        <dbReference type="ChEBI" id="CHEBI:57476"/>
        <dbReference type="ChEBI" id="CHEBI:57590"/>
        <dbReference type="ChEBI" id="CHEBI:456216"/>
        <dbReference type="EC" id="2.7.1.39"/>
    </reaction>
</comment>
<evidence type="ECO:0000256" key="9">
    <source>
        <dbReference type="ARBA" id="ARBA00022777"/>
    </source>
</evidence>
<dbReference type="UniPathway" id="UPA00050">
    <property type="reaction ID" value="UER00064"/>
</dbReference>
<evidence type="ECO:0000256" key="4">
    <source>
        <dbReference type="ARBA" id="ARBA00017858"/>
    </source>
</evidence>
<dbReference type="Pfam" id="PF00288">
    <property type="entry name" value="GHMP_kinases_N"/>
    <property type="match status" value="1"/>
</dbReference>
<dbReference type="EC" id="2.7.1.39" evidence="3 12"/>
<evidence type="ECO:0000256" key="1">
    <source>
        <dbReference type="ARBA" id="ARBA00005015"/>
    </source>
</evidence>
<gene>
    <name evidence="12" type="primary">thrB</name>
    <name evidence="15" type="ORF">TW72_03115</name>
</gene>
<protein>
    <recommendedName>
        <fullName evidence="4 12">Homoserine kinase</fullName>
        <shortName evidence="12">HK</shortName>
        <shortName evidence="12">HSK</shortName>
        <ecNumber evidence="3 12">2.7.1.39</ecNumber>
    </recommendedName>
</protein>
<dbReference type="GO" id="GO:0009088">
    <property type="term" value="P:threonine biosynthetic process"/>
    <property type="evidence" value="ECO:0007669"/>
    <property type="project" value="UniProtKB-UniRule"/>
</dbReference>
<comment type="caution">
    <text evidence="15">The sequence shown here is derived from an EMBL/GenBank/DDBJ whole genome shotgun (WGS) entry which is preliminary data.</text>
</comment>
<dbReference type="InterPro" id="IPR013750">
    <property type="entry name" value="GHMP_kinase_C_dom"/>
</dbReference>
<dbReference type="PROSITE" id="PS00627">
    <property type="entry name" value="GHMP_KINASES_ATP"/>
    <property type="match status" value="1"/>
</dbReference>
<name>A0A0F4PR19_9GAMM</name>
<dbReference type="PRINTS" id="PR00958">
    <property type="entry name" value="HOMSERKINASE"/>
</dbReference>
<dbReference type="InterPro" id="IPR036554">
    <property type="entry name" value="GHMP_kinase_C_sf"/>
</dbReference>
<dbReference type="SUPFAM" id="SSF55060">
    <property type="entry name" value="GHMP Kinase, C-terminal domain"/>
    <property type="match status" value="1"/>
</dbReference>
<dbReference type="NCBIfam" id="TIGR00191">
    <property type="entry name" value="thrB"/>
    <property type="match status" value="1"/>
</dbReference>
<evidence type="ECO:0000259" key="13">
    <source>
        <dbReference type="Pfam" id="PF00288"/>
    </source>
</evidence>
<dbReference type="SUPFAM" id="SSF54211">
    <property type="entry name" value="Ribosomal protein S5 domain 2-like"/>
    <property type="match status" value="1"/>
</dbReference>